<protein>
    <submittedName>
        <fullName evidence="2">Uncharacterized protein</fullName>
    </submittedName>
</protein>
<reference evidence="2" key="1">
    <citation type="submission" date="2023-01" db="EMBL/GenBank/DDBJ databases">
        <title>Sulfurovum sp. XTW-4 genome assembly.</title>
        <authorList>
            <person name="Wang J."/>
        </authorList>
    </citation>
    <scope>NUCLEOTIDE SEQUENCE</scope>
    <source>
        <strain evidence="2">XTW-4</strain>
    </source>
</reference>
<sequence length="158" mass="18571">MEKEFKKIIEDSKKSLEKIEKKIETKSDDFTEEVNAFWIDLKKHLATLEDKLKETYEHFEDQAELQGHLGIMEARDRVEKIQEATLEFSDKISNNAQEELDIVALRVHLAKMESEDFWEEKQKELLYIYSDAKAEAQKAAEKAAKELNHMILKLTEII</sequence>
<dbReference type="EMBL" id="JAQIBC010000010">
    <property type="protein sequence ID" value="MDM5264585.1"/>
    <property type="molecule type" value="Genomic_DNA"/>
</dbReference>
<name>A0ABT7QU19_9BACT</name>
<keyword evidence="3" id="KW-1185">Reference proteome</keyword>
<comment type="caution">
    <text evidence="2">The sequence shown here is derived from an EMBL/GenBank/DDBJ whole genome shotgun (WGS) entry which is preliminary data.</text>
</comment>
<accession>A0ABT7QU19</accession>
<proteinExistence type="predicted"/>
<evidence type="ECO:0000313" key="2">
    <source>
        <dbReference type="EMBL" id="MDM5264585.1"/>
    </source>
</evidence>
<organism evidence="2 3">
    <name type="scientific">Sulfurovum xiamenensis</name>
    <dbReference type="NCBI Taxonomy" id="3019066"/>
    <lineage>
        <taxon>Bacteria</taxon>
        <taxon>Pseudomonadati</taxon>
        <taxon>Campylobacterota</taxon>
        <taxon>Epsilonproteobacteria</taxon>
        <taxon>Campylobacterales</taxon>
        <taxon>Sulfurovaceae</taxon>
        <taxon>Sulfurovum</taxon>
    </lineage>
</organism>
<dbReference type="Proteomes" id="UP001169066">
    <property type="component" value="Unassembled WGS sequence"/>
</dbReference>
<keyword evidence="1" id="KW-0175">Coiled coil</keyword>
<gene>
    <name evidence="2" type="ORF">PF327_10310</name>
</gene>
<dbReference type="RefSeq" id="WP_289402492.1">
    <property type="nucleotide sequence ID" value="NZ_JAQIBC010000010.1"/>
</dbReference>
<evidence type="ECO:0000256" key="1">
    <source>
        <dbReference type="SAM" id="Coils"/>
    </source>
</evidence>
<feature type="coiled-coil region" evidence="1">
    <location>
        <begin position="2"/>
        <end position="29"/>
    </location>
</feature>
<evidence type="ECO:0000313" key="3">
    <source>
        <dbReference type="Proteomes" id="UP001169066"/>
    </source>
</evidence>